<dbReference type="AlphaFoldDB" id="O85250"/>
<dbReference type="InterPro" id="IPR050347">
    <property type="entry name" value="Bact_Beta-galactosidase"/>
</dbReference>
<evidence type="ECO:0000256" key="1">
    <source>
        <dbReference type="ARBA" id="ARBA00001412"/>
    </source>
</evidence>
<accession>O85250</accession>
<organism evidence="10">
    <name type="scientific">Thermotoga neapolitana</name>
    <dbReference type="NCBI Taxonomy" id="2337"/>
    <lineage>
        <taxon>Bacteria</taxon>
        <taxon>Thermotogati</taxon>
        <taxon>Thermotogota</taxon>
        <taxon>Thermotogae</taxon>
        <taxon>Thermotogales</taxon>
        <taxon>Thermotogaceae</taxon>
        <taxon>Thermotoga</taxon>
    </lineage>
</organism>
<dbReference type="EC" id="3.2.1.23" evidence="3 8"/>
<dbReference type="Pfam" id="PF02836">
    <property type="entry name" value="Glyco_hydro_2_C"/>
    <property type="match status" value="1"/>
</dbReference>
<dbReference type="Gene3D" id="2.60.40.10">
    <property type="entry name" value="Immunoglobulins"/>
    <property type="match status" value="2"/>
</dbReference>
<dbReference type="SMR" id="O85250"/>
<dbReference type="PRINTS" id="PR00132">
    <property type="entry name" value="GLHYDRLASE2"/>
</dbReference>
<dbReference type="InterPro" id="IPR006101">
    <property type="entry name" value="Glyco_hydro_2"/>
</dbReference>
<dbReference type="InterPro" id="IPR006104">
    <property type="entry name" value="Glyco_hydro_2_N"/>
</dbReference>
<dbReference type="SUPFAM" id="SSF51445">
    <property type="entry name" value="(Trans)glycosidases"/>
    <property type="match status" value="1"/>
</dbReference>
<dbReference type="InterPro" id="IPR032312">
    <property type="entry name" value="LacZ_4"/>
</dbReference>
<dbReference type="SUPFAM" id="SSF74650">
    <property type="entry name" value="Galactose mutarotase-like"/>
    <property type="match status" value="1"/>
</dbReference>
<evidence type="ECO:0000256" key="3">
    <source>
        <dbReference type="ARBA" id="ARBA00012756"/>
    </source>
</evidence>
<dbReference type="Pfam" id="PF16353">
    <property type="entry name" value="LacZ_4"/>
    <property type="match status" value="1"/>
</dbReference>
<evidence type="ECO:0000256" key="5">
    <source>
        <dbReference type="ARBA" id="ARBA00022801"/>
    </source>
</evidence>
<dbReference type="InterPro" id="IPR017853">
    <property type="entry name" value="GH"/>
</dbReference>
<dbReference type="Gene3D" id="2.70.98.10">
    <property type="match status" value="1"/>
</dbReference>
<dbReference type="CAZy" id="GH2">
    <property type="family name" value="Glycoside Hydrolase Family 2"/>
</dbReference>
<comment type="similarity">
    <text evidence="2 8">Belongs to the glycosyl hydrolase 2 family.</text>
</comment>
<dbReference type="SMART" id="SM01038">
    <property type="entry name" value="Bgal_small_N"/>
    <property type="match status" value="1"/>
</dbReference>
<dbReference type="InterPro" id="IPR053692">
    <property type="entry name" value="GH2"/>
</dbReference>
<dbReference type="Gene3D" id="2.60.120.260">
    <property type="entry name" value="Galactose-binding domain-like"/>
    <property type="match status" value="1"/>
</dbReference>
<dbReference type="InterPro" id="IPR004199">
    <property type="entry name" value="B-gal_small/dom_5"/>
</dbReference>
<evidence type="ECO:0000313" key="10">
    <source>
        <dbReference type="EMBL" id="AAC24219.1"/>
    </source>
</evidence>
<evidence type="ECO:0000256" key="7">
    <source>
        <dbReference type="ARBA" id="ARBA00032230"/>
    </source>
</evidence>
<evidence type="ECO:0000256" key="4">
    <source>
        <dbReference type="ARBA" id="ARBA00013303"/>
    </source>
</evidence>
<dbReference type="GO" id="GO:0009341">
    <property type="term" value="C:beta-galactosidase complex"/>
    <property type="evidence" value="ECO:0007669"/>
    <property type="project" value="InterPro"/>
</dbReference>
<dbReference type="InterPro" id="IPR006102">
    <property type="entry name" value="Ig-like_GH2"/>
</dbReference>
<dbReference type="InterPro" id="IPR008979">
    <property type="entry name" value="Galactose-bd-like_sf"/>
</dbReference>
<dbReference type="Pfam" id="PF00703">
    <property type="entry name" value="Glyco_hydro_2"/>
    <property type="match status" value="1"/>
</dbReference>
<dbReference type="InterPro" id="IPR013783">
    <property type="entry name" value="Ig-like_fold"/>
</dbReference>
<dbReference type="PANTHER" id="PTHR46323">
    <property type="entry name" value="BETA-GALACTOSIDASE"/>
    <property type="match status" value="1"/>
</dbReference>
<reference evidence="10" key="1">
    <citation type="submission" date="1998-03" db="EMBL/GenBank/DDBJ databases">
        <title>Molecular Characterization of a galactose utilization operon in Thermotoga neapolitana.</title>
        <authorList>
            <person name="Swiatek G.C."/>
            <person name="Yernool D.A."/>
            <person name="King M."/>
            <person name="Chassy B."/>
            <person name="Eveleigh D.E."/>
        </authorList>
    </citation>
    <scope>NUCLEOTIDE SEQUENCE</scope>
</reference>
<keyword evidence="6 8" id="KW-0326">Glycosidase</keyword>
<dbReference type="FunFam" id="3.20.20.80:FF:000018">
    <property type="entry name" value="Beta-galactosidase"/>
    <property type="match status" value="1"/>
</dbReference>
<dbReference type="GO" id="GO:0005990">
    <property type="term" value="P:lactose catabolic process"/>
    <property type="evidence" value="ECO:0007669"/>
    <property type="project" value="TreeGrafter"/>
</dbReference>
<dbReference type="SUPFAM" id="SSF49785">
    <property type="entry name" value="Galactose-binding domain-like"/>
    <property type="match status" value="1"/>
</dbReference>
<dbReference type="InterPro" id="IPR036156">
    <property type="entry name" value="Beta-gal/glucu_dom_sf"/>
</dbReference>
<dbReference type="EMBL" id="AF055482">
    <property type="protein sequence ID" value="AAC24219.1"/>
    <property type="molecule type" value="Genomic_DNA"/>
</dbReference>
<keyword evidence="5 8" id="KW-0378">Hydrolase</keyword>
<evidence type="ECO:0000256" key="6">
    <source>
        <dbReference type="ARBA" id="ARBA00023295"/>
    </source>
</evidence>
<evidence type="ECO:0000259" key="9">
    <source>
        <dbReference type="SMART" id="SM01038"/>
    </source>
</evidence>
<dbReference type="InterPro" id="IPR023232">
    <property type="entry name" value="Glyco_hydro_2_AS"/>
</dbReference>
<comment type="catalytic activity">
    <reaction evidence="1 8">
        <text>Hydrolysis of terminal non-reducing beta-D-galactose residues in beta-D-galactosides.</text>
        <dbReference type="EC" id="3.2.1.23"/>
    </reaction>
</comment>
<name>O85250_THENE</name>
<dbReference type="GO" id="GO:0030246">
    <property type="term" value="F:carbohydrate binding"/>
    <property type="evidence" value="ECO:0007669"/>
    <property type="project" value="InterPro"/>
</dbReference>
<feature type="domain" description="Beta galactosidase small chain/" evidence="9">
    <location>
        <begin position="715"/>
        <end position="982"/>
    </location>
</feature>
<dbReference type="PROSITE" id="PS00608">
    <property type="entry name" value="GLYCOSYL_HYDROL_F2_2"/>
    <property type="match status" value="1"/>
</dbReference>
<dbReference type="InterPro" id="IPR006103">
    <property type="entry name" value="Glyco_hydro_2_cat"/>
</dbReference>
<dbReference type="NCBIfam" id="NF041100">
    <property type="entry name" value="betagal_LacZ_Ttogales"/>
    <property type="match status" value="1"/>
</dbReference>
<dbReference type="Pfam" id="PF02837">
    <property type="entry name" value="Glyco_hydro_2_N"/>
    <property type="match status" value="1"/>
</dbReference>
<evidence type="ECO:0000256" key="8">
    <source>
        <dbReference type="RuleBase" id="RU361154"/>
    </source>
</evidence>
<dbReference type="InterPro" id="IPR011013">
    <property type="entry name" value="Gal_mutarotase_sf_dom"/>
</dbReference>
<dbReference type="PANTHER" id="PTHR46323:SF2">
    <property type="entry name" value="BETA-GALACTOSIDASE"/>
    <property type="match status" value="1"/>
</dbReference>
<dbReference type="PROSITE" id="PS00719">
    <property type="entry name" value="GLYCOSYL_HYDROL_F2_1"/>
    <property type="match status" value="1"/>
</dbReference>
<dbReference type="InterPro" id="IPR014718">
    <property type="entry name" value="GH-type_carb-bd"/>
</dbReference>
<dbReference type="Gene3D" id="3.20.20.80">
    <property type="entry name" value="Glycosidases"/>
    <property type="match status" value="1"/>
</dbReference>
<dbReference type="SUPFAM" id="SSF49303">
    <property type="entry name" value="beta-Galactosidase/glucuronidase domain"/>
    <property type="match status" value="2"/>
</dbReference>
<proteinExistence type="inferred from homology"/>
<evidence type="ECO:0000256" key="2">
    <source>
        <dbReference type="ARBA" id="ARBA00007401"/>
    </source>
</evidence>
<dbReference type="Pfam" id="PF02929">
    <property type="entry name" value="Bgal_small_N"/>
    <property type="match status" value="1"/>
</dbReference>
<sequence>MVYEWENPQLVSEGTEKPHASFIPYLNPFTGEWEYPDDFILLNGNWKFFFAKNPFEVPENFFLEGFDDTNWDEIEVPSNWEMKGYGKPIYTNVVYPFEPNPPFVPKDDNPTGIYRRWVEVPEEWFEKEIFLHFEGVRSFFYLWVNGKRMGFSKDSCTPAEFRVTDVLKPGKNLICVEVLKWSDGSYLEDQDMWWFAGIYRDVYLYALSKFHVRDIFVRTDLDEDYRDGKIFLDVELRNLGEEKEKDLIITLTDPQGKEMTLVEERVGPKNETLSFVFEVKDPKKWSAETPHLYVLKVELGEDEKKVNFGFKKVEVKDGRLLFNGKPLYIKGVNRHEFDPDRGHAVTVERMIQDIKLMKQHNINTVRTSHYPNQTKWYDLCDYYGLYVIDEANIESHGIGEAPEVTLANRPEWEKAHLDRIKRMVERDKNHPSIIFWSLGNEAGDGMNFEKAALWIKERDNTRLVHYEGTTRRGESYYVDVFSLMYPKIDVLLEYASRKREKPFIMCEYAHAMGNSVGNLKDYWDVIEKYPYLHGGCIWDWVDQGIRKKDENGKEFWAYGGDFGDEPNDKNFCCNGVVLPDRTPEPELYEVKKFYQNIKVRQIAKDTYEVENGYLFTDLEMFDGTWRIRKDGEVVREERFKLSARPGEKKILKIPLPEMEDSEYFLEICFSLSEDTLWAKKGHVVAWEQFLIKPPSFEKTVVRESVDLSEDGRHLFVRSKDTELVFSKFTGLLKRIVYRGRNILTGSIVPNFWRVPTDNDVGNKMPERLSIWKRASKERKLFKMFFWKKEENSVSVQSVYQVPGNSWVYLTYTIFGNGDILVDLSLIPAEGVPEIPRIGLQFAVPGDFRFVEWYGRGPHETYWDRKESGLFARYRRTVQDMIHRYVRPQETGNRSDVRWFALSDGRVNLFVSGMPVVDFSVWPFSMEDLEKADHVNELPERDFVTVNVDYRQMGLGGDDSWGAQPHLEYRLLPEPYRFSFRMRVSEEILSWRVLPAISETLHAEMSSEDMIREGDTLKVKLSLLNDSPLSRKDQIILFVDGKEHSAKKVVIPPFKEETLVFKVNGLKRGEHLVSTSLNTGKTIYVR</sequence>
<gene>
    <name evidence="10" type="primary">bgalB</name>
</gene>
<dbReference type="GO" id="GO:0004565">
    <property type="term" value="F:beta-galactosidase activity"/>
    <property type="evidence" value="ECO:0007669"/>
    <property type="project" value="UniProtKB-EC"/>
</dbReference>
<protein>
    <recommendedName>
        <fullName evidence="4 8">Beta-galactosidase</fullName>
        <ecNumber evidence="3 8">3.2.1.23</ecNumber>
    </recommendedName>
    <alternativeName>
        <fullName evidence="7 8">Lactase</fullName>
    </alternativeName>
</protein>
<dbReference type="InterPro" id="IPR023230">
    <property type="entry name" value="Glyco_hydro_2_CS"/>
</dbReference>